<dbReference type="AlphaFoldDB" id="A0AAD4TA77"/>
<feature type="domain" description="Manganese/iron superoxide dismutase N-terminal" evidence="5">
    <location>
        <begin position="11"/>
        <end position="60"/>
    </location>
</feature>
<evidence type="ECO:0000259" key="5">
    <source>
        <dbReference type="Pfam" id="PF00081"/>
    </source>
</evidence>
<name>A0AAD4TA77_9MAGN</name>
<evidence type="ECO:0000256" key="4">
    <source>
        <dbReference type="ARBA" id="ARBA00023002"/>
    </source>
</evidence>
<dbReference type="Proteomes" id="UP001202328">
    <property type="component" value="Unassembled WGS sequence"/>
</dbReference>
<dbReference type="InterPro" id="IPR050265">
    <property type="entry name" value="Fe/Mn_Superoxide_Dismutase"/>
</dbReference>
<organism evidence="6 7">
    <name type="scientific">Papaver atlanticum</name>
    <dbReference type="NCBI Taxonomy" id="357466"/>
    <lineage>
        <taxon>Eukaryota</taxon>
        <taxon>Viridiplantae</taxon>
        <taxon>Streptophyta</taxon>
        <taxon>Embryophyta</taxon>
        <taxon>Tracheophyta</taxon>
        <taxon>Spermatophyta</taxon>
        <taxon>Magnoliopsida</taxon>
        <taxon>Ranunculales</taxon>
        <taxon>Papaveraceae</taxon>
        <taxon>Papaveroideae</taxon>
        <taxon>Papaver</taxon>
    </lineage>
</organism>
<dbReference type="InterPro" id="IPR036324">
    <property type="entry name" value="Mn/Fe_SOD_N_sf"/>
</dbReference>
<dbReference type="GO" id="GO:0005739">
    <property type="term" value="C:mitochondrion"/>
    <property type="evidence" value="ECO:0007669"/>
    <property type="project" value="TreeGrafter"/>
</dbReference>
<keyword evidence="7" id="KW-1185">Reference proteome</keyword>
<comment type="caution">
    <text evidence="6">The sequence shown here is derived from an EMBL/GenBank/DDBJ whole genome shotgun (WGS) entry which is preliminary data.</text>
</comment>
<comment type="similarity">
    <text evidence="1">Belongs to the iron/manganese superoxide dismutase family.</text>
</comment>
<evidence type="ECO:0000313" key="7">
    <source>
        <dbReference type="Proteomes" id="UP001202328"/>
    </source>
</evidence>
<dbReference type="SUPFAM" id="SSF46609">
    <property type="entry name" value="Fe,Mn superoxide dismutase (SOD), N-terminal domain"/>
    <property type="match status" value="1"/>
</dbReference>
<keyword evidence="3" id="KW-0479">Metal-binding</keyword>
<dbReference type="EC" id="1.15.1.1" evidence="2"/>
<evidence type="ECO:0000256" key="1">
    <source>
        <dbReference type="ARBA" id="ARBA00008714"/>
    </source>
</evidence>
<dbReference type="Pfam" id="PF00081">
    <property type="entry name" value="Sod_Fe_N"/>
    <property type="match status" value="1"/>
</dbReference>
<sequence>MDEFFNLYPIRTYLTNYDKALEQLHEAMDKGGSQISVKLQSSIKFNGGGHINHSIFWKNLLPVNVLVAKLSGPSQSIMLKLAAFTVTKVLDTFGILAKIRYHSLVFPEMQQIIEMHTWSEL</sequence>
<proteinExistence type="inferred from homology"/>
<evidence type="ECO:0000256" key="3">
    <source>
        <dbReference type="ARBA" id="ARBA00022723"/>
    </source>
</evidence>
<dbReference type="PANTHER" id="PTHR11404:SF6">
    <property type="entry name" value="SUPEROXIDE DISMUTASE [MN], MITOCHONDRIAL"/>
    <property type="match status" value="1"/>
</dbReference>
<evidence type="ECO:0000313" key="6">
    <source>
        <dbReference type="EMBL" id="KAI3943759.1"/>
    </source>
</evidence>
<dbReference type="Gene3D" id="1.10.287.990">
    <property type="entry name" value="Fe,Mn superoxide dismutase (SOD) domain"/>
    <property type="match status" value="1"/>
</dbReference>
<keyword evidence="4" id="KW-0560">Oxidoreductase</keyword>
<dbReference type="GO" id="GO:0030145">
    <property type="term" value="F:manganese ion binding"/>
    <property type="evidence" value="ECO:0007669"/>
    <property type="project" value="TreeGrafter"/>
</dbReference>
<evidence type="ECO:0000256" key="2">
    <source>
        <dbReference type="ARBA" id="ARBA00012682"/>
    </source>
</evidence>
<accession>A0AAD4TA77</accession>
<dbReference type="EMBL" id="JAJJMB010004170">
    <property type="protein sequence ID" value="KAI3943759.1"/>
    <property type="molecule type" value="Genomic_DNA"/>
</dbReference>
<dbReference type="PANTHER" id="PTHR11404">
    <property type="entry name" value="SUPEROXIDE DISMUTASE 2"/>
    <property type="match status" value="1"/>
</dbReference>
<protein>
    <recommendedName>
        <fullName evidence="2">superoxide dismutase</fullName>
        <ecNumber evidence="2">1.15.1.1</ecNumber>
    </recommendedName>
</protein>
<dbReference type="InterPro" id="IPR019831">
    <property type="entry name" value="Mn/Fe_SOD_N"/>
</dbReference>
<reference evidence="6" key="1">
    <citation type="submission" date="2022-04" db="EMBL/GenBank/DDBJ databases">
        <title>A functionally conserved STORR gene fusion in Papaver species that diverged 16.8 million years ago.</title>
        <authorList>
            <person name="Catania T."/>
        </authorList>
    </citation>
    <scope>NUCLEOTIDE SEQUENCE</scope>
    <source>
        <strain evidence="6">S-188037</strain>
    </source>
</reference>
<dbReference type="GO" id="GO:0004784">
    <property type="term" value="F:superoxide dismutase activity"/>
    <property type="evidence" value="ECO:0007669"/>
    <property type="project" value="UniProtKB-EC"/>
</dbReference>
<gene>
    <name evidence="6" type="ORF">MKW98_004264</name>
</gene>